<evidence type="ECO:0000313" key="3">
    <source>
        <dbReference type="Proteomes" id="UP000756921"/>
    </source>
</evidence>
<name>A0A9P6G6C9_9PLEO</name>
<reference evidence="2" key="1">
    <citation type="journal article" date="2020" name="Mol. Plant Microbe Interact.">
        <title>Genome Sequence of the Biocontrol Agent Coniothyrium minitans strain Conio (IMI 134523).</title>
        <authorList>
            <person name="Patel D."/>
            <person name="Shittu T.A."/>
            <person name="Baroncelli R."/>
            <person name="Muthumeenakshi S."/>
            <person name="Osborne T.H."/>
            <person name="Janganan T.K."/>
            <person name="Sreenivasaprasad S."/>
        </authorList>
    </citation>
    <scope>NUCLEOTIDE SEQUENCE</scope>
    <source>
        <strain evidence="2">Conio</strain>
    </source>
</reference>
<comment type="caution">
    <text evidence="2">The sequence shown here is derived from an EMBL/GenBank/DDBJ whole genome shotgun (WGS) entry which is preliminary data.</text>
</comment>
<feature type="compositionally biased region" description="Low complexity" evidence="1">
    <location>
        <begin position="10"/>
        <end position="22"/>
    </location>
</feature>
<sequence>MSNSLPPGEPSITTPSSPTVTTTAIERTSTAQAQTTKAKISKKASNAPSELKIKKLPSVEELRNMIPSDGVDIRDLARKLNISDTNYWLFSELIKMTCDIEIRAWVRPLPTIPSPFALMKLYQAASKPAVRRELLENQVIAAELQGDITITWEGHTELARGASRILPESFYRVFYEDSATLTPYVSKHTHPKHRGRLGFTMSDKVAFQSIGTFSVSEDFTRDRIERQLVWNQKKNPSSFVSASDSINVAKRRAHFHSPDGKSNRIGVRIAIARISTHGLRPVTIHADLKETIQNIGKDEFGLDTLEDLSTEIRPVQIPAWIHEDALSGYHDATSMTLEELEAAEPEIWLSITELRHCNLKVPATRGHDYE</sequence>
<dbReference type="OrthoDB" id="5429427at2759"/>
<dbReference type="Proteomes" id="UP000756921">
    <property type="component" value="Unassembled WGS sequence"/>
</dbReference>
<keyword evidence="3" id="KW-1185">Reference proteome</keyword>
<accession>A0A9P6G6C9</accession>
<evidence type="ECO:0000313" key="2">
    <source>
        <dbReference type="EMBL" id="KAF9729687.1"/>
    </source>
</evidence>
<proteinExistence type="predicted"/>
<evidence type="ECO:0000256" key="1">
    <source>
        <dbReference type="SAM" id="MobiDB-lite"/>
    </source>
</evidence>
<dbReference type="EMBL" id="WJXW01000016">
    <property type="protein sequence ID" value="KAF9729687.1"/>
    <property type="molecule type" value="Genomic_DNA"/>
</dbReference>
<dbReference type="AlphaFoldDB" id="A0A9P6G6C9"/>
<organism evidence="2 3">
    <name type="scientific">Paraphaeosphaeria minitans</name>
    <dbReference type="NCBI Taxonomy" id="565426"/>
    <lineage>
        <taxon>Eukaryota</taxon>
        <taxon>Fungi</taxon>
        <taxon>Dikarya</taxon>
        <taxon>Ascomycota</taxon>
        <taxon>Pezizomycotina</taxon>
        <taxon>Dothideomycetes</taxon>
        <taxon>Pleosporomycetidae</taxon>
        <taxon>Pleosporales</taxon>
        <taxon>Massarineae</taxon>
        <taxon>Didymosphaeriaceae</taxon>
        <taxon>Paraphaeosphaeria</taxon>
    </lineage>
</organism>
<gene>
    <name evidence="2" type="ORF">PMIN01_12551</name>
</gene>
<protein>
    <submittedName>
        <fullName evidence="2">Uncharacterized protein</fullName>
    </submittedName>
</protein>
<feature type="region of interest" description="Disordered" evidence="1">
    <location>
        <begin position="1"/>
        <end position="22"/>
    </location>
</feature>